<dbReference type="InterPro" id="IPR051264">
    <property type="entry name" value="FAD-oxidored/transferase_4"/>
</dbReference>
<keyword evidence="3 5" id="KW-0274">FAD</keyword>
<accession>A0ABU2ZNT9</accession>
<dbReference type="GO" id="GO:0008720">
    <property type="term" value="F:D-lactate dehydrogenase (NAD+) activity"/>
    <property type="evidence" value="ECO:0007669"/>
    <property type="project" value="UniProtKB-EC"/>
</dbReference>
<organism evidence="9 10">
    <name type="scientific">Glaciecola petra</name>
    <dbReference type="NCBI Taxonomy" id="3075602"/>
    <lineage>
        <taxon>Bacteria</taxon>
        <taxon>Pseudomonadati</taxon>
        <taxon>Pseudomonadota</taxon>
        <taxon>Gammaproteobacteria</taxon>
        <taxon>Alteromonadales</taxon>
        <taxon>Alteromonadaceae</taxon>
        <taxon>Glaciecola</taxon>
    </lineage>
</organism>
<dbReference type="InterPro" id="IPR015409">
    <property type="entry name" value="Lactate_DH_C"/>
</dbReference>
<keyword evidence="5" id="KW-0472">Membrane</keyword>
<keyword evidence="5" id="KW-1003">Cell membrane</keyword>
<dbReference type="EC" id="1.1.5.12" evidence="5"/>
<comment type="catalytic activity">
    <reaction evidence="5 6">
        <text>(R)-lactate + a quinone = a quinol + pyruvate</text>
        <dbReference type="Rhea" id="RHEA:51468"/>
        <dbReference type="ChEBI" id="CHEBI:15361"/>
        <dbReference type="ChEBI" id="CHEBI:16004"/>
        <dbReference type="ChEBI" id="CHEBI:24646"/>
        <dbReference type="ChEBI" id="CHEBI:132124"/>
        <dbReference type="EC" id="1.1.5.12"/>
    </reaction>
</comment>
<keyword evidence="5 6" id="KW-0874">Quinone</keyword>
<evidence type="ECO:0000259" key="8">
    <source>
        <dbReference type="PROSITE" id="PS51387"/>
    </source>
</evidence>
<reference evidence="9 10" key="1">
    <citation type="submission" date="2023-09" db="EMBL/GenBank/DDBJ databases">
        <authorList>
            <person name="Rey-Velasco X."/>
        </authorList>
    </citation>
    <scope>NUCLEOTIDE SEQUENCE [LARGE SCALE GENOMIC DNA]</scope>
    <source>
        <strain evidence="9 10">P117</strain>
    </source>
</reference>
<comment type="similarity">
    <text evidence="5">Belongs to the quinone-dependent D-lactate dehydrogenase family.</text>
</comment>
<dbReference type="PANTHER" id="PTHR43716">
    <property type="entry name" value="D-2-HYDROXYGLUTARATE DEHYDROGENASE, MITOCHONDRIAL"/>
    <property type="match status" value="1"/>
</dbReference>
<feature type="binding site" evidence="5">
    <location>
        <position position="168"/>
    </location>
    <ligand>
        <name>FAD</name>
        <dbReference type="ChEBI" id="CHEBI:57692"/>
    </ligand>
</feature>
<dbReference type="PIRSF" id="PIRSF000101">
    <property type="entry name" value="D-lactate_dh"/>
    <property type="match status" value="1"/>
</dbReference>
<dbReference type="PROSITE" id="PS51387">
    <property type="entry name" value="FAD_PCMH"/>
    <property type="match status" value="1"/>
</dbReference>
<dbReference type="Pfam" id="PF01565">
    <property type="entry name" value="FAD_binding_4"/>
    <property type="match status" value="1"/>
</dbReference>
<dbReference type="PANTHER" id="PTHR43716:SF1">
    <property type="entry name" value="D-2-HYDROXYGLUTARATE DEHYDROGENASE, MITOCHONDRIAL"/>
    <property type="match status" value="1"/>
</dbReference>
<dbReference type="Gene3D" id="3.30.465.10">
    <property type="match status" value="1"/>
</dbReference>
<comment type="caution">
    <text evidence="9">The sequence shown here is derived from an EMBL/GenBank/DDBJ whole genome shotgun (WGS) entry which is preliminary data.</text>
</comment>
<feature type="binding site" evidence="5">
    <location>
        <position position="185"/>
    </location>
    <ligand>
        <name>FAD</name>
        <dbReference type="ChEBI" id="CHEBI:57692"/>
    </ligand>
</feature>
<dbReference type="InterPro" id="IPR016164">
    <property type="entry name" value="FAD-linked_Oxase-like_C"/>
</dbReference>
<dbReference type="InterPro" id="IPR006094">
    <property type="entry name" value="Oxid_FAD_bind_N"/>
</dbReference>
<dbReference type="InterPro" id="IPR016172">
    <property type="entry name" value="D-lactate_DH_C-sub1"/>
</dbReference>
<comment type="cofactor">
    <cofactor evidence="1 5 6">
        <name>FAD</name>
        <dbReference type="ChEBI" id="CHEBI:57692"/>
    </cofactor>
</comment>
<dbReference type="InterPro" id="IPR036318">
    <property type="entry name" value="FAD-bd_PCMH-like_sf"/>
</dbReference>
<evidence type="ECO:0000256" key="1">
    <source>
        <dbReference type="ARBA" id="ARBA00001974"/>
    </source>
</evidence>
<dbReference type="NCBIfam" id="NF008387">
    <property type="entry name" value="PRK11183.1"/>
    <property type="match status" value="1"/>
</dbReference>
<gene>
    <name evidence="5 9" type="primary">dld</name>
    <name evidence="9" type="ORF">RM552_04330</name>
</gene>
<dbReference type="EMBL" id="JAVRHX010000001">
    <property type="protein sequence ID" value="MDT0594065.1"/>
    <property type="molecule type" value="Genomic_DNA"/>
</dbReference>
<feature type="binding site" evidence="5">
    <location>
        <begin position="109"/>
        <end position="110"/>
    </location>
    <ligand>
        <name>FAD</name>
        <dbReference type="ChEBI" id="CHEBI:57692"/>
    </ligand>
</feature>
<name>A0ABU2ZNT9_9ALTE</name>
<dbReference type="SUPFAM" id="SSF56176">
    <property type="entry name" value="FAD-binding/transporter-associated domain-like"/>
    <property type="match status" value="1"/>
</dbReference>
<proteinExistence type="inferred from homology"/>
<evidence type="ECO:0000256" key="2">
    <source>
        <dbReference type="ARBA" id="ARBA00022630"/>
    </source>
</evidence>
<evidence type="ECO:0000313" key="10">
    <source>
        <dbReference type="Proteomes" id="UP001253545"/>
    </source>
</evidence>
<dbReference type="InterPro" id="IPR016169">
    <property type="entry name" value="FAD-bd_PCMH_sub2"/>
</dbReference>
<evidence type="ECO:0000313" key="9">
    <source>
        <dbReference type="EMBL" id="MDT0594065.1"/>
    </source>
</evidence>
<keyword evidence="2 5" id="KW-0285">Flavoprotein</keyword>
<dbReference type="InterPro" id="IPR012256">
    <property type="entry name" value="D_lactate_DH"/>
</dbReference>
<feature type="region of interest" description="Disordered" evidence="7">
    <location>
        <begin position="1"/>
        <end position="25"/>
    </location>
</feature>
<sequence length="598" mass="67054">MQNTDKEASVLHSSTDIEVDTGIRQPSKPIHNQAAVCLQSFEKVLGANNISADPNKNQHYRKGWRSGEGSALAVLFPQDLLQLWEVLKIAVKQKLIVIMQAANTGLTEGSTPSGNDYDRPVIVINTLALDDIVLLNKGKQVLSFPGATLHKLEETLSKVNRSPHSVIGSSTLGATVVGGIANNSGGALVKRGPAYTELSVFAKINEHGQLLLVNHLGIKLGDDADTIIKNLATRNFPTDDIEQGNRSASDTLYQARIKNIDADTPSRFNADPRRLYEASGCAGKLAVFAVRVDSHPVNRVEKSFYIGTNDANDLYQLRRQLLSQLNGLPEVGEYMHRDIFDIAEKYGKDTFLSVLHLGTKRLPNLFAKKGRVDALLNKVKWLPPYLSDRIMQHLSRLFPSHIPERMKAYRKEYEHHLVLKLSNEDIEKGHNILTAYFANSNSGNFFECDQDEAKKAYLHRFAAAGAAIRYQTMHNKEVGSILALDIALKRNEINWVESFPPDIEKHIEKKLYYGHFFCYVFHQDYILKKGVNAHDVKKMMLTQLDKRGAKYPAEHNVGYLYKAEDPLKQFYTSLDPTNTFNPGIGKLEKTQRNCQCCL</sequence>
<dbReference type="InterPro" id="IPR016166">
    <property type="entry name" value="FAD-bd_PCMH"/>
</dbReference>
<feature type="domain" description="FAD-binding PCMH-type" evidence="8">
    <location>
        <begin position="67"/>
        <end position="262"/>
    </location>
</feature>
<dbReference type="Gene3D" id="3.30.1370.20">
    <property type="entry name" value="D-lactate dehydrogenase, cap domain, subdomain 2"/>
    <property type="match status" value="1"/>
</dbReference>
<evidence type="ECO:0000256" key="3">
    <source>
        <dbReference type="ARBA" id="ARBA00022827"/>
    </source>
</evidence>
<feature type="binding site" evidence="5">
    <location>
        <position position="175"/>
    </location>
    <ligand>
        <name>FAD</name>
        <dbReference type="ChEBI" id="CHEBI:57692"/>
    </ligand>
</feature>
<comment type="function">
    <text evidence="5 6">Catalyzes the oxidation of D-lactate to pyruvate.</text>
</comment>
<dbReference type="Proteomes" id="UP001253545">
    <property type="component" value="Unassembled WGS sequence"/>
</dbReference>
<dbReference type="Pfam" id="PF09330">
    <property type="entry name" value="Lact-deh-memb"/>
    <property type="match status" value="1"/>
</dbReference>
<evidence type="ECO:0000256" key="7">
    <source>
        <dbReference type="SAM" id="MobiDB-lite"/>
    </source>
</evidence>
<evidence type="ECO:0000256" key="6">
    <source>
        <dbReference type="PIRNR" id="PIRNR000101"/>
    </source>
</evidence>
<dbReference type="RefSeq" id="WP_311368273.1">
    <property type="nucleotide sequence ID" value="NZ_JAVRHX010000001.1"/>
</dbReference>
<keyword evidence="10" id="KW-1185">Reference proteome</keyword>
<feature type="binding site" evidence="5">
    <location>
        <begin position="101"/>
        <end position="105"/>
    </location>
    <ligand>
        <name>FAD</name>
        <dbReference type="ChEBI" id="CHEBI:57692"/>
    </ligand>
</feature>
<protein>
    <recommendedName>
        <fullName evidence="5">Quinone-dependent D-lactate dehydrogenase</fullName>
        <ecNumber evidence="5">1.1.5.12</ecNumber>
    </recommendedName>
    <alternativeName>
        <fullName evidence="5">D-lactate dehydrogenase</fullName>
        <shortName evidence="5">D-LDH</shortName>
    </alternativeName>
</protein>
<dbReference type="Gene3D" id="3.30.70.610">
    <property type="entry name" value="D-lactate dehydrogenase, cap domain, subdomain 1"/>
    <property type="match status" value="2"/>
</dbReference>
<keyword evidence="4 5" id="KW-0560">Oxidoreductase</keyword>
<dbReference type="Gene3D" id="3.30.43.10">
    <property type="entry name" value="Uridine Diphospho-n-acetylenolpyruvylglucosamine Reductase, domain 2"/>
    <property type="match status" value="1"/>
</dbReference>
<feature type="binding site" evidence="5">
    <location>
        <position position="287"/>
    </location>
    <ligand>
        <name>FAD</name>
        <dbReference type="ChEBI" id="CHEBI:57692"/>
    </ligand>
</feature>
<dbReference type="HAMAP" id="MF_02092">
    <property type="entry name" value="DLDH_Dld"/>
    <property type="match status" value="1"/>
</dbReference>
<evidence type="ECO:0000256" key="4">
    <source>
        <dbReference type="ARBA" id="ARBA00023002"/>
    </source>
</evidence>
<comment type="subcellular location">
    <subcellularLocation>
        <location evidence="5">Cell inner membrane</location>
        <topology evidence="5">Peripheral membrane protein</topology>
        <orientation evidence="5">Cytoplasmic side</orientation>
    </subcellularLocation>
</comment>
<keyword evidence="5" id="KW-0997">Cell inner membrane</keyword>
<dbReference type="InterPro" id="IPR016173">
    <property type="entry name" value="D-lactate_DH_C-sub2"/>
</dbReference>
<evidence type="ECO:0000256" key="5">
    <source>
        <dbReference type="HAMAP-Rule" id="MF_02092"/>
    </source>
</evidence>
<dbReference type="InterPro" id="IPR016167">
    <property type="entry name" value="FAD-bd_PCMH_sub1"/>
</dbReference>
<dbReference type="SUPFAM" id="SSF55103">
    <property type="entry name" value="FAD-linked oxidases, C-terminal domain"/>
    <property type="match status" value="1"/>
</dbReference>